<dbReference type="Proteomes" id="UP000254082">
    <property type="component" value="Unassembled WGS sequence"/>
</dbReference>
<dbReference type="OrthoDB" id="2361671at2"/>
<dbReference type="Gene3D" id="3.30.1450.10">
    <property type="match status" value="1"/>
</dbReference>
<dbReference type="EMBL" id="UHFA01000002">
    <property type="protein sequence ID" value="SUN36703.1"/>
    <property type="molecule type" value="Genomic_DNA"/>
</dbReference>
<proteinExistence type="predicted"/>
<evidence type="ECO:0000256" key="3">
    <source>
        <dbReference type="SAM" id="Phobius"/>
    </source>
</evidence>
<accession>A0A380JF46</accession>
<keyword evidence="3" id="KW-0812">Transmembrane</keyword>
<keyword evidence="3" id="KW-1133">Transmembrane helix</keyword>
<sequence length="269" mass="30751">MQEQIFQDQNKRNSSQNPQGGSNKSGWSLKKKILLGLATGLGLIIIFVMLYQTNSVAFLTQLRYQNHSGQESSSLTYKDYQGVKQGDLLDSVIEKFGKGKVKVERALNQDHDSSGDETGRVSRSWFRAADLDVGYGTSYDKKTYVSFHFKREGLGRYVLDYKFIINAQEGKTFRLEDSPKKRISRSDFKKLHVGDSYSGQGGMTYQEIINRIGYPTSNQITDYISRGRELRISYYRDKSDGRKDYSVSLTFEQAQDGKYYLKAKDGDFK</sequence>
<gene>
    <name evidence="4" type="ORF">NCTC11391_01693</name>
</gene>
<organism evidence="4 5">
    <name type="scientific">Streptococcus downei MFe28</name>
    <dbReference type="NCBI Taxonomy" id="764290"/>
    <lineage>
        <taxon>Bacteria</taxon>
        <taxon>Bacillati</taxon>
        <taxon>Bacillota</taxon>
        <taxon>Bacilli</taxon>
        <taxon>Lactobacillales</taxon>
        <taxon>Streptococcaceae</taxon>
        <taxon>Streptococcus</taxon>
    </lineage>
</organism>
<reference evidence="4 5" key="1">
    <citation type="submission" date="2018-06" db="EMBL/GenBank/DDBJ databases">
        <authorList>
            <consortium name="Pathogen Informatics"/>
            <person name="Doyle S."/>
        </authorList>
    </citation>
    <scope>NUCLEOTIDE SEQUENCE [LARGE SCALE GENOMIC DNA]</scope>
    <source>
        <strain evidence="5">NCTC 11391</strain>
    </source>
</reference>
<evidence type="ECO:0000256" key="1">
    <source>
        <dbReference type="ARBA" id="ARBA00022729"/>
    </source>
</evidence>
<dbReference type="AlphaFoldDB" id="A0A380JF46"/>
<feature type="transmembrane region" description="Helical" evidence="3">
    <location>
        <begin position="33"/>
        <end position="51"/>
    </location>
</feature>
<evidence type="ECO:0000313" key="5">
    <source>
        <dbReference type="Proteomes" id="UP000254082"/>
    </source>
</evidence>
<feature type="region of interest" description="Disordered" evidence="2">
    <location>
        <begin position="1"/>
        <end position="25"/>
    </location>
</feature>
<dbReference type="InterPro" id="IPR037873">
    <property type="entry name" value="BamE-like"/>
</dbReference>
<keyword evidence="1" id="KW-0732">Signal</keyword>
<name>A0A380JF46_STRDO</name>
<evidence type="ECO:0000256" key="2">
    <source>
        <dbReference type="SAM" id="MobiDB-lite"/>
    </source>
</evidence>
<evidence type="ECO:0000313" key="4">
    <source>
        <dbReference type="EMBL" id="SUN36703.1"/>
    </source>
</evidence>
<keyword evidence="5" id="KW-1185">Reference proteome</keyword>
<keyword evidence="3" id="KW-0472">Membrane</keyword>
<protein>
    <submittedName>
        <fullName evidence="4">Uncharacterized protein</fullName>
    </submittedName>
</protein>